<dbReference type="GO" id="GO:0005886">
    <property type="term" value="C:plasma membrane"/>
    <property type="evidence" value="ECO:0007669"/>
    <property type="project" value="UniProtKB-SubCell"/>
</dbReference>
<proteinExistence type="inferred from homology"/>
<comment type="subcellular location">
    <subcellularLocation>
        <location evidence="10">Cell membrane</location>
        <topology evidence="10">Multi-pass membrane protein</topology>
    </subcellularLocation>
</comment>
<dbReference type="NCBIfam" id="NF002780">
    <property type="entry name" value="PRK02898.1"/>
    <property type="match status" value="1"/>
</dbReference>
<protein>
    <recommendedName>
        <fullName evidence="10">Cobalt transport protein CbiN</fullName>
    </recommendedName>
    <alternativeName>
        <fullName evidence="10">Energy-coupling factor transporter probable substrate-capture protein CbiN</fullName>
        <shortName evidence="10">ECF transporter S component CbiN</shortName>
    </alternativeName>
</protein>
<evidence type="ECO:0000256" key="4">
    <source>
        <dbReference type="ARBA" id="ARBA00022573"/>
    </source>
</evidence>
<evidence type="ECO:0000256" key="8">
    <source>
        <dbReference type="ARBA" id="ARBA00023136"/>
    </source>
</evidence>
<evidence type="ECO:0000256" key="9">
    <source>
        <dbReference type="ARBA" id="ARBA00023285"/>
    </source>
</evidence>
<evidence type="ECO:0000256" key="1">
    <source>
        <dbReference type="ARBA" id="ARBA00022426"/>
    </source>
</evidence>
<dbReference type="STRING" id="765420.OSCT_2413"/>
<evidence type="ECO:0000313" key="12">
    <source>
        <dbReference type="Proteomes" id="UP000054010"/>
    </source>
</evidence>
<dbReference type="UniPathway" id="UPA00148"/>
<dbReference type="Pfam" id="PF02553">
    <property type="entry name" value="CbiN"/>
    <property type="match status" value="1"/>
</dbReference>
<comment type="function">
    <text evidence="10">Part of the energy-coupling factor (ECF) transporter complex CbiMNOQ involved in cobalt import.</text>
</comment>
<dbReference type="OrthoDB" id="1551318at2"/>
<evidence type="ECO:0000256" key="3">
    <source>
        <dbReference type="ARBA" id="ARBA00022475"/>
    </source>
</evidence>
<keyword evidence="6 10" id="KW-1133">Transmembrane helix</keyword>
<dbReference type="Proteomes" id="UP000054010">
    <property type="component" value="Unassembled WGS sequence"/>
</dbReference>
<evidence type="ECO:0000256" key="5">
    <source>
        <dbReference type="ARBA" id="ARBA00022692"/>
    </source>
</evidence>
<keyword evidence="5 10" id="KW-0812">Transmembrane</keyword>
<comment type="pathway">
    <text evidence="10">Cofactor biosynthesis; adenosylcobalamin biosynthesis.</text>
</comment>
<dbReference type="eggNOG" id="COG1930">
    <property type="taxonomic scope" value="Bacteria"/>
</dbReference>
<evidence type="ECO:0000256" key="10">
    <source>
        <dbReference type="HAMAP-Rule" id="MF_00330"/>
    </source>
</evidence>
<dbReference type="PANTHER" id="PTHR38662:SF1">
    <property type="entry name" value="COBALT TRANSPORT PROTEIN CBIN"/>
    <property type="match status" value="1"/>
</dbReference>
<feature type="transmembrane region" description="Helical" evidence="10">
    <location>
        <begin position="70"/>
        <end position="89"/>
    </location>
</feature>
<reference evidence="11 12" key="1">
    <citation type="journal article" date="2011" name="J. Bacteriol.">
        <title>Draft genome sequence of the anoxygenic filamentous phototrophic bacterium Oscillochloris trichoides subsp. DG-6.</title>
        <authorList>
            <person name="Kuznetsov B.B."/>
            <person name="Ivanovsky R.N."/>
            <person name="Keppen O.I."/>
            <person name="Sukhacheva M.V."/>
            <person name="Bumazhkin B.K."/>
            <person name="Patutina E.O."/>
            <person name="Beletsky A.V."/>
            <person name="Mardanov A.V."/>
            <person name="Baslerov R.V."/>
            <person name="Panteleeva A.N."/>
            <person name="Kolganova T.V."/>
            <person name="Ravin N.V."/>
            <person name="Skryabin K.G."/>
        </authorList>
    </citation>
    <scope>NUCLEOTIDE SEQUENCE [LARGE SCALE GENOMIC DNA]</scope>
    <source>
        <strain evidence="11 12">DG-6</strain>
    </source>
</reference>
<dbReference type="HOGENOM" id="CLU_136197_2_0_0"/>
<organism evidence="11 12">
    <name type="scientific">Oscillochloris trichoides DG-6</name>
    <dbReference type="NCBI Taxonomy" id="765420"/>
    <lineage>
        <taxon>Bacteria</taxon>
        <taxon>Bacillati</taxon>
        <taxon>Chloroflexota</taxon>
        <taxon>Chloroflexia</taxon>
        <taxon>Chloroflexales</taxon>
        <taxon>Chloroflexineae</taxon>
        <taxon>Oscillochloridaceae</taxon>
        <taxon>Oscillochloris</taxon>
    </lineage>
</organism>
<evidence type="ECO:0000313" key="11">
    <source>
        <dbReference type="EMBL" id="EFO79728.1"/>
    </source>
</evidence>
<keyword evidence="4 10" id="KW-0169">Cobalamin biosynthesis</keyword>
<dbReference type="PANTHER" id="PTHR38662">
    <property type="entry name" value="COBALT TRANSPORT PROTEIN CBIN"/>
    <property type="match status" value="1"/>
</dbReference>
<keyword evidence="3 10" id="KW-1003">Cell membrane</keyword>
<dbReference type="HAMAP" id="MF_00330">
    <property type="entry name" value="CbiN"/>
    <property type="match status" value="1"/>
</dbReference>
<comment type="similarity">
    <text evidence="10">Belongs to the CbiN family.</text>
</comment>
<dbReference type="GO" id="GO:0009236">
    <property type="term" value="P:cobalamin biosynthetic process"/>
    <property type="evidence" value="ECO:0007669"/>
    <property type="project" value="UniProtKB-UniRule"/>
</dbReference>
<keyword evidence="2 10" id="KW-0813">Transport</keyword>
<feature type="transmembrane region" description="Helical" evidence="10">
    <location>
        <begin position="12"/>
        <end position="29"/>
    </location>
</feature>
<name>E1IGG2_9CHLR</name>
<evidence type="ECO:0000256" key="6">
    <source>
        <dbReference type="ARBA" id="ARBA00022989"/>
    </source>
</evidence>
<evidence type="ECO:0000256" key="7">
    <source>
        <dbReference type="ARBA" id="ARBA00023065"/>
    </source>
</evidence>
<gene>
    <name evidence="10" type="primary">cbiN</name>
    <name evidence="11" type="ORF">OSCT_2413</name>
</gene>
<keyword evidence="12" id="KW-1185">Reference proteome</keyword>
<dbReference type="GO" id="GO:0015087">
    <property type="term" value="F:cobalt ion transmembrane transporter activity"/>
    <property type="evidence" value="ECO:0007669"/>
    <property type="project" value="UniProtKB-UniRule"/>
</dbReference>
<dbReference type="NCBIfam" id="TIGR01165">
    <property type="entry name" value="cbiN"/>
    <property type="match status" value="1"/>
</dbReference>
<evidence type="ECO:0000256" key="2">
    <source>
        <dbReference type="ARBA" id="ARBA00022448"/>
    </source>
</evidence>
<sequence>MKSKPFGWKTSLLLLGIVAALAIIPLLIVPDSEFGGADGAAEAMIVQIAPDYEPWFRPLVEPPGGETESLLFALQAALGAGLIGYFFGLKRGQRPPDV</sequence>
<comment type="caution">
    <text evidence="11">The sequence shown here is derived from an EMBL/GenBank/DDBJ whole genome shotgun (WGS) entry which is preliminary data.</text>
</comment>
<dbReference type="InterPro" id="IPR003705">
    <property type="entry name" value="CbiN"/>
</dbReference>
<dbReference type="AlphaFoldDB" id="E1IGG2"/>
<keyword evidence="9 10" id="KW-0170">Cobalt</keyword>
<dbReference type="EMBL" id="ADVR01000106">
    <property type="protein sequence ID" value="EFO79728.1"/>
    <property type="molecule type" value="Genomic_DNA"/>
</dbReference>
<comment type="subunit">
    <text evidence="10">Forms an energy-coupling factor (ECF) transporter complex composed of an ATP-binding protein (A component, CbiO), a transmembrane protein (T component, CbiQ) and 2 possible substrate-capture proteins (S components, CbiM and CbiN) of unknown stoichimetry.</text>
</comment>
<keyword evidence="1 10" id="KW-0171">Cobalt transport</keyword>
<keyword evidence="8 10" id="KW-0472">Membrane</keyword>
<keyword evidence="7 10" id="KW-0406">Ion transport</keyword>
<accession>E1IGG2</accession>